<evidence type="ECO:0008006" key="3">
    <source>
        <dbReference type="Google" id="ProtNLM"/>
    </source>
</evidence>
<evidence type="ECO:0000313" key="1">
    <source>
        <dbReference type="EMBL" id="SHK41189.1"/>
    </source>
</evidence>
<protein>
    <recommendedName>
        <fullName evidence="3">Thymidylate synthase</fullName>
    </recommendedName>
</protein>
<dbReference type="AlphaFoldDB" id="A0A1M6S914"/>
<proteinExistence type="predicted"/>
<dbReference type="EMBL" id="FRBD01000003">
    <property type="protein sequence ID" value="SHK41189.1"/>
    <property type="molecule type" value="Genomic_DNA"/>
</dbReference>
<reference evidence="1 2" key="1">
    <citation type="submission" date="2016-11" db="EMBL/GenBank/DDBJ databases">
        <authorList>
            <person name="Jaros S."/>
            <person name="Januszkiewicz K."/>
            <person name="Wedrychowicz H."/>
        </authorList>
    </citation>
    <scope>NUCLEOTIDE SEQUENCE [LARGE SCALE GENOMIC DNA]</scope>
    <source>
        <strain evidence="1 2">KHT3</strain>
    </source>
</reference>
<sequence>MEVTNLLVFTERKQLREWFEKYHLSEKCCWVACNRSKTPKPDTLPYIEIVEEALCFGWIDSMVKKLSDGRLAQRLSPRKKGSHWTELNKERCRQLEERGLMTDSGRMALR</sequence>
<evidence type="ECO:0000313" key="2">
    <source>
        <dbReference type="Proteomes" id="UP000184130"/>
    </source>
</evidence>
<dbReference type="Proteomes" id="UP000184130">
    <property type="component" value="Unassembled WGS sequence"/>
</dbReference>
<accession>A0A1M6S914</accession>
<dbReference type="OrthoDB" id="9796999at2"/>
<organism evidence="1 2">
    <name type="scientific">Xylanibacter ruminicola</name>
    <name type="common">Prevotella ruminicola</name>
    <dbReference type="NCBI Taxonomy" id="839"/>
    <lineage>
        <taxon>Bacteria</taxon>
        <taxon>Pseudomonadati</taxon>
        <taxon>Bacteroidota</taxon>
        <taxon>Bacteroidia</taxon>
        <taxon>Bacteroidales</taxon>
        <taxon>Prevotellaceae</taxon>
        <taxon>Xylanibacter</taxon>
    </lineage>
</organism>
<gene>
    <name evidence="1" type="ORF">SAMN05216463_10349</name>
</gene>
<name>A0A1M6S914_XYLRU</name>
<dbReference type="RefSeq" id="WP_073204790.1">
    <property type="nucleotide sequence ID" value="NZ_FRBD01000003.1"/>
</dbReference>